<dbReference type="EMBL" id="JYNY01000577">
    <property type="protein sequence ID" value="KJJ83457.1"/>
    <property type="molecule type" value="Genomic_DNA"/>
</dbReference>
<proteinExistence type="predicted"/>
<evidence type="ECO:0000313" key="1">
    <source>
        <dbReference type="EMBL" id="KJJ83457.1"/>
    </source>
</evidence>
<sequence>MSRIAEDGLGLVGLSGRIRPIISSEVVKYFILGAKYDSSKAHKVLGLEDKPFKETLRSAVHWYVRNGYIRRGSKVL</sequence>
<comment type="caution">
    <text evidence="1">The sequence shown here is derived from an EMBL/GenBank/DDBJ whole genome shotgun (WGS) entry which is preliminary data.</text>
</comment>
<organism evidence="1 2">
    <name type="scientific">Candidatus Omnitrophus magneticus</name>
    <dbReference type="NCBI Taxonomy" id="1609969"/>
    <lineage>
        <taxon>Bacteria</taxon>
        <taxon>Pseudomonadati</taxon>
        <taxon>Candidatus Omnitrophota</taxon>
        <taxon>Candidatus Omnitrophus</taxon>
    </lineage>
</organism>
<dbReference type="Proteomes" id="UP000033428">
    <property type="component" value="Unassembled WGS sequence"/>
</dbReference>
<dbReference type="Gene3D" id="3.40.50.720">
    <property type="entry name" value="NAD(P)-binding Rossmann-like Domain"/>
    <property type="match status" value="1"/>
</dbReference>
<keyword evidence="2" id="KW-1185">Reference proteome</keyword>
<accession>A0A0F0CJP5</accession>
<name>A0A0F0CJP5_9BACT</name>
<protein>
    <submittedName>
        <fullName evidence="1">Uncharacterized protein</fullName>
    </submittedName>
</protein>
<dbReference type="AlphaFoldDB" id="A0A0F0CJP5"/>
<gene>
    <name evidence="1" type="ORF">OMAG_002678</name>
</gene>
<evidence type="ECO:0000313" key="2">
    <source>
        <dbReference type="Proteomes" id="UP000033428"/>
    </source>
</evidence>
<reference evidence="1 2" key="1">
    <citation type="submission" date="2015-02" db="EMBL/GenBank/DDBJ databases">
        <title>Single-cell genomics of uncultivated deep-branching MTB reveals a conserved set of magnetosome genes.</title>
        <authorList>
            <person name="Kolinko S."/>
            <person name="Richter M."/>
            <person name="Glockner F.O."/>
            <person name="Brachmann A."/>
            <person name="Schuler D."/>
        </authorList>
    </citation>
    <scope>NUCLEOTIDE SEQUENCE [LARGE SCALE GENOMIC DNA]</scope>
    <source>
        <strain evidence="1">SKK-01</strain>
    </source>
</reference>